<name>W4M8B5_9BACT</name>
<feature type="transmembrane region" description="Helical" evidence="1">
    <location>
        <begin position="284"/>
        <end position="305"/>
    </location>
</feature>
<evidence type="ECO:0008006" key="4">
    <source>
        <dbReference type="Google" id="ProtNLM"/>
    </source>
</evidence>
<keyword evidence="1" id="KW-1133">Transmembrane helix</keyword>
<dbReference type="EMBL" id="AZHX01000692">
    <property type="protein sequence ID" value="ETX06440.1"/>
    <property type="molecule type" value="Genomic_DNA"/>
</dbReference>
<feature type="transmembrane region" description="Helical" evidence="1">
    <location>
        <begin position="194"/>
        <end position="219"/>
    </location>
</feature>
<dbReference type="AlphaFoldDB" id="W4M8B5"/>
<dbReference type="Pfam" id="PF05987">
    <property type="entry name" value="DUF898"/>
    <property type="match status" value="1"/>
</dbReference>
<dbReference type="InterPro" id="IPR010295">
    <property type="entry name" value="DUF898"/>
</dbReference>
<accession>W4M8B5</accession>
<keyword evidence="3" id="KW-1185">Reference proteome</keyword>
<reference evidence="2 3" key="1">
    <citation type="journal article" date="2014" name="Nature">
        <title>An environmental bacterial taxon with a large and distinct metabolic repertoire.</title>
        <authorList>
            <person name="Wilson M.C."/>
            <person name="Mori T."/>
            <person name="Ruckert C."/>
            <person name="Uria A.R."/>
            <person name="Helf M.J."/>
            <person name="Takada K."/>
            <person name="Gernert C."/>
            <person name="Steffens U.A."/>
            <person name="Heycke N."/>
            <person name="Schmitt S."/>
            <person name="Rinke C."/>
            <person name="Helfrich E.J."/>
            <person name="Brachmann A.O."/>
            <person name="Gurgui C."/>
            <person name="Wakimoto T."/>
            <person name="Kracht M."/>
            <person name="Crusemann M."/>
            <person name="Hentschel U."/>
            <person name="Abe I."/>
            <person name="Matsunaga S."/>
            <person name="Kalinowski J."/>
            <person name="Takeyama H."/>
            <person name="Piel J."/>
        </authorList>
    </citation>
    <scope>NUCLEOTIDE SEQUENCE [LARGE SCALE GENOMIC DNA]</scope>
    <source>
        <strain evidence="3">TSY2</strain>
    </source>
</reference>
<keyword evidence="1" id="KW-0472">Membrane</keyword>
<feature type="transmembrane region" description="Helical" evidence="1">
    <location>
        <begin position="27"/>
        <end position="48"/>
    </location>
</feature>
<dbReference type="Proteomes" id="UP000019140">
    <property type="component" value="Unassembled WGS sequence"/>
</dbReference>
<evidence type="ECO:0000313" key="2">
    <source>
        <dbReference type="EMBL" id="ETX06440.1"/>
    </source>
</evidence>
<evidence type="ECO:0000256" key="1">
    <source>
        <dbReference type="SAM" id="Phobius"/>
    </source>
</evidence>
<feature type="transmembrane region" description="Helical" evidence="1">
    <location>
        <begin position="231"/>
        <end position="255"/>
    </location>
</feature>
<gene>
    <name evidence="2" type="ORF">ETSY2_17065</name>
</gene>
<dbReference type="HOGENOM" id="CLU_049287_0_0_7"/>
<organism evidence="2 3">
    <name type="scientific">Candidatus Entotheonella gemina</name>
    <dbReference type="NCBI Taxonomy" id="1429439"/>
    <lineage>
        <taxon>Bacteria</taxon>
        <taxon>Pseudomonadati</taxon>
        <taxon>Nitrospinota/Tectimicrobiota group</taxon>
        <taxon>Candidatus Tectimicrobiota</taxon>
        <taxon>Candidatus Entotheonellia</taxon>
        <taxon>Candidatus Entotheonellales</taxon>
        <taxon>Candidatus Entotheonellaceae</taxon>
        <taxon>Candidatus Entotheonella</taxon>
    </lineage>
</organism>
<sequence length="353" mass="40118">MEPLSETTSISEQTYRLEFTGSASEYFRIWIINVFLTVVTLGIYNAWAKVRTRRYFYAHTTLDGHAFDYLANPVAILKGNLIVAAGLILFVVSQQFVPELNGVVVLGFYAVMPYLIYKSLRFRAHNSAYRNIRMHFHGSVRESYRIYFWWSLLIPFTLGLIFPYIVYRKKKYVFDHIAYGTTRSRFNGTPGAFYYIYLAVFGLSILGIAITVALSGMLSSILGESGPETPTVIMTLVALVYLGIIFIAALIQQYIYTQSSNYGWNHSTLGHVRFHSSLKTWPLVGIRMTNLLAIICSLGLLIPWARIRRTRYILDHLHLIVTGDLDHFTADQGTDDHALGDVSADFFDIEVGL</sequence>
<proteinExistence type="predicted"/>
<comment type="caution">
    <text evidence="2">The sequence shown here is derived from an EMBL/GenBank/DDBJ whole genome shotgun (WGS) entry which is preliminary data.</text>
</comment>
<feature type="transmembrane region" description="Helical" evidence="1">
    <location>
        <begin position="69"/>
        <end position="94"/>
    </location>
</feature>
<feature type="transmembrane region" description="Helical" evidence="1">
    <location>
        <begin position="146"/>
        <end position="166"/>
    </location>
</feature>
<protein>
    <recommendedName>
        <fullName evidence="4">DUF898 domain-containing protein</fullName>
    </recommendedName>
</protein>
<keyword evidence="1" id="KW-0812">Transmembrane</keyword>
<evidence type="ECO:0000313" key="3">
    <source>
        <dbReference type="Proteomes" id="UP000019140"/>
    </source>
</evidence>